<dbReference type="EMBL" id="BGKI01000001">
    <property type="protein sequence ID" value="GBH33514.1"/>
    <property type="molecule type" value="Genomic_DNA"/>
</dbReference>
<dbReference type="GeneID" id="76209642"/>
<dbReference type="RefSeq" id="WP_109876159.1">
    <property type="nucleotide sequence ID" value="NZ_AP026695.1"/>
</dbReference>
<dbReference type="AlphaFoldDB" id="A0A2S2KPI6"/>
<proteinExistence type="predicted"/>
<sequence>MAKKEKSEKLLEEINKKLDIMIEIQILEKSEDDQLKILKRLGYSSKEASEFTGISYSSIRHRKGWKE</sequence>
<evidence type="ECO:0000313" key="2">
    <source>
        <dbReference type="Proteomes" id="UP000245829"/>
    </source>
</evidence>
<reference evidence="1 2" key="1">
    <citation type="submission" date="2018-05" db="EMBL/GenBank/DDBJ databases">
        <title>genome sequencing of Nitrosopumilus sp. NM25.</title>
        <authorList>
            <person name="Mori K."/>
            <person name="Nakagawa T."/>
        </authorList>
    </citation>
    <scope>NUCLEOTIDE SEQUENCE [LARGE SCALE GENOMIC DNA]</scope>
    <source>
        <strain evidence="1 2">NM25</strain>
    </source>
</reference>
<keyword evidence="2" id="KW-1185">Reference proteome</keyword>
<evidence type="ECO:0000313" key="1">
    <source>
        <dbReference type="EMBL" id="GBH33514.1"/>
    </source>
</evidence>
<accession>A0A2S2KPI6</accession>
<protein>
    <recommendedName>
        <fullName evidence="3">Transcriptional regulator</fullName>
    </recommendedName>
</protein>
<organism evidence="1 2">
    <name type="scientific">Nitrosopumilus zosterae</name>
    <dbReference type="NCBI Taxonomy" id="718286"/>
    <lineage>
        <taxon>Archaea</taxon>
        <taxon>Nitrososphaerota</taxon>
        <taxon>Nitrososphaeria</taxon>
        <taxon>Nitrosopumilales</taxon>
        <taxon>Nitrosopumilaceae</taxon>
        <taxon>Nitrosopumilus</taxon>
    </lineage>
</organism>
<gene>
    <name evidence="1" type="ORF">NZNM25_03050</name>
</gene>
<evidence type="ECO:0008006" key="3">
    <source>
        <dbReference type="Google" id="ProtNLM"/>
    </source>
</evidence>
<comment type="caution">
    <text evidence="1">The sequence shown here is derived from an EMBL/GenBank/DDBJ whole genome shotgun (WGS) entry which is preliminary data.</text>
</comment>
<dbReference type="Proteomes" id="UP000245829">
    <property type="component" value="Unassembled WGS sequence"/>
</dbReference>
<name>A0A2S2KPI6_9ARCH</name>